<sequence>MGLKLDSSTWRSYASAYNSWREFVSIHHFPIEPNPTTLSNYIMFMCDYIKPSSVTSYLSGIVQMLEPYFPNIRTVRSSPIVRDTLIGCKRLRNTPVTRKLPLSVGMIKQVVFTSDPRYDFVLFQTLIVVGFHGLLRLGDLCDPPIRSNINPAKRARRTSVKFPTNDSFSFALPAHKADPFFEGNVVLIRNLWSGIDVVSIFRRYLAQRDLRHPYASPLWLTENGSVPDRSFFIRFLLPFNFGPSVRGQSMRAGGATALAELGASSEAIQALGRWSSSAWKIYIRKHPTVVHHFERLHPNTPQHHP</sequence>
<keyword evidence="1" id="KW-0238">DNA-binding</keyword>
<evidence type="ECO:0000313" key="3">
    <source>
        <dbReference type="EMBL" id="AAZ14940.1"/>
    </source>
</evidence>
<dbReference type="PANTHER" id="PTHR34605:SF3">
    <property type="entry name" value="P CELL-TYPE AGGLUTINATION PROTEIN MAP4-LIKE-RELATED"/>
    <property type="match status" value="1"/>
</dbReference>
<dbReference type="GO" id="GO:0006310">
    <property type="term" value="P:DNA recombination"/>
    <property type="evidence" value="ECO:0007669"/>
    <property type="project" value="UniProtKB-KW"/>
</dbReference>
<dbReference type="InterPro" id="IPR010998">
    <property type="entry name" value="Integrase_recombinase_N"/>
</dbReference>
<protein>
    <submittedName>
        <fullName evidence="3">Putative retroelement protein</fullName>
    </submittedName>
</protein>
<proteinExistence type="predicted"/>
<dbReference type="Gene3D" id="1.10.150.130">
    <property type="match status" value="1"/>
</dbReference>
<dbReference type="InterPro" id="IPR052925">
    <property type="entry name" value="Phage_Integrase-like_Recomb"/>
</dbReference>
<evidence type="ECO:0000256" key="2">
    <source>
        <dbReference type="ARBA" id="ARBA00023172"/>
    </source>
</evidence>
<reference evidence="3" key="1">
    <citation type="journal article" date="2006" name="Genetics">
        <title>Evolution of the bipolar mating system of the mushroom Coprinellus disseminatus from its tetrapolar ancestors involves loss of mating-type-specific pheromone receptor function.</title>
        <authorList>
            <person name="James T.Y."/>
            <person name="Srivilai P."/>
            <person name="Kuees U."/>
            <person name="Vilgalys R."/>
        </authorList>
    </citation>
    <scope>NUCLEOTIDE SEQUENCE</scope>
    <source>
        <strain evidence="3">C345.1</strain>
    </source>
</reference>
<dbReference type="InterPro" id="IPR013762">
    <property type="entry name" value="Integrase-like_cat_sf"/>
</dbReference>
<accession>Q1WMU6</accession>
<dbReference type="SUPFAM" id="SSF56349">
    <property type="entry name" value="DNA breaking-rejoining enzymes"/>
    <property type="match status" value="1"/>
</dbReference>
<dbReference type="EMBL" id="DQ056142">
    <property type="protein sequence ID" value="AAZ14940.1"/>
    <property type="molecule type" value="Genomic_DNA"/>
</dbReference>
<dbReference type="PANTHER" id="PTHR34605">
    <property type="entry name" value="PHAGE_INTEGRASE DOMAIN-CONTAINING PROTEIN"/>
    <property type="match status" value="1"/>
</dbReference>
<dbReference type="AlphaFoldDB" id="Q1WMU6"/>
<keyword evidence="2" id="KW-0233">DNA recombination</keyword>
<dbReference type="SUPFAM" id="SSF47823">
    <property type="entry name" value="lambda integrase-like, N-terminal domain"/>
    <property type="match status" value="1"/>
</dbReference>
<dbReference type="InterPro" id="IPR011010">
    <property type="entry name" value="DNA_brk_join_enz"/>
</dbReference>
<evidence type="ECO:0000256" key="1">
    <source>
        <dbReference type="ARBA" id="ARBA00023125"/>
    </source>
</evidence>
<organism evidence="3">
    <name type="scientific">Coprinellus disseminatus</name>
    <name type="common">Fairy ink cap fungus</name>
    <dbReference type="NCBI Taxonomy" id="71703"/>
    <lineage>
        <taxon>Eukaryota</taxon>
        <taxon>Fungi</taxon>
        <taxon>Dikarya</taxon>
        <taxon>Basidiomycota</taxon>
        <taxon>Agaricomycotina</taxon>
        <taxon>Agaricomycetes</taxon>
        <taxon>Agaricomycetidae</taxon>
        <taxon>Agaricales</taxon>
        <taxon>Agaricineae</taxon>
        <taxon>Psathyrellaceae</taxon>
        <taxon>Coprinellus</taxon>
    </lineage>
</organism>
<dbReference type="GO" id="GO:0003677">
    <property type="term" value="F:DNA binding"/>
    <property type="evidence" value="ECO:0007669"/>
    <property type="project" value="UniProtKB-KW"/>
</dbReference>
<name>Q1WMU6_COPDI</name>
<dbReference type="Gene3D" id="1.10.443.10">
    <property type="entry name" value="Intergrase catalytic core"/>
    <property type="match status" value="1"/>
</dbReference>
<dbReference type="GO" id="GO:0015074">
    <property type="term" value="P:DNA integration"/>
    <property type="evidence" value="ECO:0007669"/>
    <property type="project" value="InterPro"/>
</dbReference>